<evidence type="ECO:0000256" key="1">
    <source>
        <dbReference type="SAM" id="MobiDB-lite"/>
    </source>
</evidence>
<feature type="transmembrane region" description="Helical" evidence="2">
    <location>
        <begin position="152"/>
        <end position="169"/>
    </location>
</feature>
<evidence type="ECO:0000313" key="3">
    <source>
        <dbReference type="EMBL" id="GAA2120551.1"/>
    </source>
</evidence>
<sequence length="472" mass="46631">MRPRASAPPPVVLYTAGQLPAYLLPTLVGRLAGGAGLTPTQAGALGSTLLLASATVALLLAGRVAAVGPARTARAGLALLALGCALAATGPQLPLLTTALAVAGLGAGAVTAVATTGIAGTSDPHRGTVRALLATSGTAAGLYLLLPHLGSGTAAPFTALALAALAAAVPRSGRTGPVRASERRMAKARAGAAPGGGTRGRATALVLAIPFWSMAQNALWGISGQLGHRQAGLGESTLGLVFALALFGGLLGVTAAGVLGTRIGRTVPIGFGTLVIAGCALLTGTARGPAAFTTGELLWNLLYPLVLSHLLGLAAALDPSGRRAVQTSAASALGTACGPLTGATLASGVGYPGTGAVLAALLALSAGPLVLAARPNAPRRPVGPRSAPGRPAWRRTTGRRCPATRPATAHLATQPTTHPAARIPGQRRPAPSAHPEDRDAHRDIRRGARPDYAFSSARNSVSTSAPDGSSLT</sequence>
<dbReference type="Pfam" id="PF07690">
    <property type="entry name" value="MFS_1"/>
    <property type="match status" value="1"/>
</dbReference>
<feature type="transmembrane region" description="Helical" evidence="2">
    <location>
        <begin position="12"/>
        <end position="32"/>
    </location>
</feature>
<comment type="caution">
    <text evidence="3">The sequence shown here is derived from an EMBL/GenBank/DDBJ whole genome shotgun (WGS) entry which is preliminary data.</text>
</comment>
<dbReference type="InterPro" id="IPR036259">
    <property type="entry name" value="MFS_trans_sf"/>
</dbReference>
<accession>A0ABN2Y2N5</accession>
<feature type="transmembrane region" description="Helical" evidence="2">
    <location>
        <begin position="202"/>
        <end position="220"/>
    </location>
</feature>
<reference evidence="3 4" key="1">
    <citation type="journal article" date="2019" name="Int. J. Syst. Evol. Microbiol.">
        <title>The Global Catalogue of Microorganisms (GCM) 10K type strain sequencing project: providing services to taxonomists for standard genome sequencing and annotation.</title>
        <authorList>
            <consortium name="The Broad Institute Genomics Platform"/>
            <consortium name="The Broad Institute Genome Sequencing Center for Infectious Disease"/>
            <person name="Wu L."/>
            <person name="Ma J."/>
        </authorList>
    </citation>
    <scope>NUCLEOTIDE SEQUENCE [LARGE SCALE GENOMIC DNA]</scope>
    <source>
        <strain evidence="3 4">JCM 14559</strain>
    </source>
</reference>
<feature type="region of interest" description="Disordered" evidence="1">
    <location>
        <begin position="374"/>
        <end position="472"/>
    </location>
</feature>
<feature type="transmembrane region" description="Helical" evidence="2">
    <location>
        <begin position="297"/>
        <end position="317"/>
    </location>
</feature>
<dbReference type="Proteomes" id="UP001500897">
    <property type="component" value="Unassembled WGS sequence"/>
</dbReference>
<feature type="compositionally biased region" description="Polar residues" evidence="1">
    <location>
        <begin position="456"/>
        <end position="472"/>
    </location>
</feature>
<keyword evidence="2" id="KW-0472">Membrane</keyword>
<feature type="transmembrane region" description="Helical" evidence="2">
    <location>
        <begin position="99"/>
        <end position="120"/>
    </location>
</feature>
<dbReference type="RefSeq" id="WP_344558102.1">
    <property type="nucleotide sequence ID" value="NZ_BAAANS010000073.1"/>
</dbReference>
<gene>
    <name evidence="3" type="ORF">GCM10009759_69540</name>
</gene>
<feature type="transmembrane region" description="Helical" evidence="2">
    <location>
        <begin position="44"/>
        <end position="61"/>
    </location>
</feature>
<protein>
    <submittedName>
        <fullName evidence="3">MFS transporter</fullName>
    </submittedName>
</protein>
<feature type="transmembrane region" description="Helical" evidence="2">
    <location>
        <begin position="355"/>
        <end position="373"/>
    </location>
</feature>
<dbReference type="SUPFAM" id="SSF103473">
    <property type="entry name" value="MFS general substrate transporter"/>
    <property type="match status" value="1"/>
</dbReference>
<name>A0ABN2Y2N5_9ACTN</name>
<proteinExistence type="predicted"/>
<feature type="transmembrane region" description="Helical" evidence="2">
    <location>
        <begin position="240"/>
        <end position="259"/>
    </location>
</feature>
<keyword evidence="4" id="KW-1185">Reference proteome</keyword>
<dbReference type="EMBL" id="BAAANS010000073">
    <property type="protein sequence ID" value="GAA2120551.1"/>
    <property type="molecule type" value="Genomic_DNA"/>
</dbReference>
<evidence type="ECO:0000256" key="2">
    <source>
        <dbReference type="SAM" id="Phobius"/>
    </source>
</evidence>
<keyword evidence="2" id="KW-0812">Transmembrane</keyword>
<feature type="transmembrane region" description="Helical" evidence="2">
    <location>
        <begin position="266"/>
        <end position="285"/>
    </location>
</feature>
<dbReference type="Gene3D" id="1.20.1250.20">
    <property type="entry name" value="MFS general substrate transporter like domains"/>
    <property type="match status" value="1"/>
</dbReference>
<evidence type="ECO:0000313" key="4">
    <source>
        <dbReference type="Proteomes" id="UP001500897"/>
    </source>
</evidence>
<dbReference type="InterPro" id="IPR011701">
    <property type="entry name" value="MFS"/>
</dbReference>
<feature type="transmembrane region" description="Helical" evidence="2">
    <location>
        <begin position="73"/>
        <end position="93"/>
    </location>
</feature>
<feature type="compositionally biased region" description="Basic and acidic residues" evidence="1">
    <location>
        <begin position="434"/>
        <end position="449"/>
    </location>
</feature>
<keyword evidence="2" id="KW-1133">Transmembrane helix</keyword>
<dbReference type="CDD" id="cd06174">
    <property type="entry name" value="MFS"/>
    <property type="match status" value="1"/>
</dbReference>
<organism evidence="3 4">
    <name type="scientific">Kitasatospora saccharophila</name>
    <dbReference type="NCBI Taxonomy" id="407973"/>
    <lineage>
        <taxon>Bacteria</taxon>
        <taxon>Bacillati</taxon>
        <taxon>Actinomycetota</taxon>
        <taxon>Actinomycetes</taxon>
        <taxon>Kitasatosporales</taxon>
        <taxon>Streptomycetaceae</taxon>
        <taxon>Kitasatospora</taxon>
    </lineage>
</organism>